<evidence type="ECO:0000256" key="4">
    <source>
        <dbReference type="ARBA" id="ARBA00022679"/>
    </source>
</evidence>
<evidence type="ECO:0000256" key="1">
    <source>
        <dbReference type="ARBA" id="ARBA00022490"/>
    </source>
</evidence>
<dbReference type="AlphaFoldDB" id="A0A0F9PRQ2"/>
<dbReference type="InterPro" id="IPR020598">
    <property type="entry name" value="rRNA_Ade_methylase_Trfase_N"/>
</dbReference>
<accession>A0A0F9PRQ2</accession>
<dbReference type="HAMAP" id="MF_00607">
    <property type="entry name" value="16SrRNA_methyltr_A"/>
    <property type="match status" value="1"/>
</dbReference>
<dbReference type="InterPro" id="IPR020596">
    <property type="entry name" value="rRNA_Ade_Mease_Trfase_CS"/>
</dbReference>
<reference evidence="8" key="1">
    <citation type="journal article" date="2015" name="Nature">
        <title>Complex archaea that bridge the gap between prokaryotes and eukaryotes.</title>
        <authorList>
            <person name="Spang A."/>
            <person name="Saw J.H."/>
            <person name="Jorgensen S.L."/>
            <person name="Zaremba-Niedzwiedzka K."/>
            <person name="Martijn J."/>
            <person name="Lind A.E."/>
            <person name="van Eijk R."/>
            <person name="Schleper C."/>
            <person name="Guy L."/>
            <person name="Ettema T.J."/>
        </authorList>
    </citation>
    <scope>NUCLEOTIDE SEQUENCE</scope>
</reference>
<evidence type="ECO:0000256" key="3">
    <source>
        <dbReference type="ARBA" id="ARBA00022603"/>
    </source>
</evidence>
<protein>
    <recommendedName>
        <fullName evidence="7">Ribosomal RNA adenine methylase transferase N-terminal domain-containing protein</fullName>
    </recommendedName>
</protein>
<dbReference type="CDD" id="cd02440">
    <property type="entry name" value="AdoMet_MTases"/>
    <property type="match status" value="1"/>
</dbReference>
<dbReference type="InterPro" id="IPR023165">
    <property type="entry name" value="rRNA_Ade_diMease-like_C"/>
</dbReference>
<dbReference type="GO" id="GO:0003723">
    <property type="term" value="F:RNA binding"/>
    <property type="evidence" value="ECO:0007669"/>
    <property type="project" value="UniProtKB-KW"/>
</dbReference>
<dbReference type="PROSITE" id="PS51689">
    <property type="entry name" value="SAM_RNA_A_N6_MT"/>
    <property type="match status" value="1"/>
</dbReference>
<keyword evidence="5" id="KW-0949">S-adenosyl-L-methionine</keyword>
<dbReference type="PROSITE" id="PS01131">
    <property type="entry name" value="RRNA_A_DIMETH"/>
    <property type="match status" value="1"/>
</dbReference>
<gene>
    <name evidence="8" type="ORF">LCGC14_0865220</name>
</gene>
<keyword evidence="3" id="KW-0489">Methyltransferase</keyword>
<evidence type="ECO:0000313" key="8">
    <source>
        <dbReference type="EMBL" id="KKN27372.1"/>
    </source>
</evidence>
<dbReference type="GO" id="GO:0005829">
    <property type="term" value="C:cytosol"/>
    <property type="evidence" value="ECO:0007669"/>
    <property type="project" value="TreeGrafter"/>
</dbReference>
<dbReference type="Gene3D" id="3.40.50.150">
    <property type="entry name" value="Vaccinia Virus protein VP39"/>
    <property type="match status" value="1"/>
</dbReference>
<comment type="caution">
    <text evidence="8">The sequence shown here is derived from an EMBL/GenBank/DDBJ whole genome shotgun (WGS) entry which is preliminary data.</text>
</comment>
<sequence length="260" mass="29736">MGQHFLKDDAVLKKIILHISPQKDDLIIEIGAGKGALTFPLTATAGKVIAIEKDPSFIPFLQKKNIPNLTILEEDIMKVDFSKLMKAQNFKNKVKLVGNLPYSLSSPLLFKVLQEKELFSECIFLLQKEVAERICGQPGSKKYAPLSILFQIHFSTKLLFIVAPGSFSPPPKVHSALISLKSRDIPLFLIEQEELFRQFLKGVFKHRRKILRKNLEKLNFLLPQVDEALNKFGLERNLRPEQLSISQFVALFNFFYQIEE</sequence>
<dbReference type="Pfam" id="PF00398">
    <property type="entry name" value="RrnaAD"/>
    <property type="match status" value="1"/>
</dbReference>
<proteinExistence type="inferred from homology"/>
<dbReference type="NCBIfam" id="TIGR00755">
    <property type="entry name" value="ksgA"/>
    <property type="match status" value="1"/>
</dbReference>
<keyword evidence="1" id="KW-0963">Cytoplasm</keyword>
<dbReference type="SMART" id="SM00650">
    <property type="entry name" value="rADc"/>
    <property type="match status" value="1"/>
</dbReference>
<dbReference type="EMBL" id="LAZR01002642">
    <property type="protein sequence ID" value="KKN27372.1"/>
    <property type="molecule type" value="Genomic_DNA"/>
</dbReference>
<dbReference type="InterPro" id="IPR001737">
    <property type="entry name" value="KsgA/Erm"/>
</dbReference>
<dbReference type="InterPro" id="IPR011530">
    <property type="entry name" value="rRNA_adenine_dimethylase"/>
</dbReference>
<dbReference type="PANTHER" id="PTHR11727:SF7">
    <property type="entry name" value="DIMETHYLADENOSINE TRANSFERASE-RELATED"/>
    <property type="match status" value="1"/>
</dbReference>
<organism evidence="8">
    <name type="scientific">marine sediment metagenome</name>
    <dbReference type="NCBI Taxonomy" id="412755"/>
    <lineage>
        <taxon>unclassified sequences</taxon>
        <taxon>metagenomes</taxon>
        <taxon>ecological metagenomes</taxon>
    </lineage>
</organism>
<evidence type="ECO:0000256" key="5">
    <source>
        <dbReference type="ARBA" id="ARBA00022691"/>
    </source>
</evidence>
<evidence type="ECO:0000256" key="2">
    <source>
        <dbReference type="ARBA" id="ARBA00022552"/>
    </source>
</evidence>
<name>A0A0F9PRQ2_9ZZZZ</name>
<dbReference type="Gene3D" id="1.10.8.100">
    <property type="entry name" value="Ribosomal RNA adenine dimethylase-like, domain 2"/>
    <property type="match status" value="1"/>
</dbReference>
<dbReference type="InterPro" id="IPR029063">
    <property type="entry name" value="SAM-dependent_MTases_sf"/>
</dbReference>
<feature type="domain" description="Ribosomal RNA adenine methylase transferase N-terminal" evidence="7">
    <location>
        <begin position="11"/>
        <end position="184"/>
    </location>
</feature>
<dbReference type="GO" id="GO:0000179">
    <property type="term" value="F:rRNA (adenine-N6,N6-)-dimethyltransferase activity"/>
    <property type="evidence" value="ECO:0007669"/>
    <property type="project" value="InterPro"/>
</dbReference>
<evidence type="ECO:0000259" key="7">
    <source>
        <dbReference type="SMART" id="SM00650"/>
    </source>
</evidence>
<keyword evidence="2" id="KW-0698">rRNA processing</keyword>
<keyword evidence="6" id="KW-0694">RNA-binding</keyword>
<keyword evidence="4" id="KW-0808">Transferase</keyword>
<dbReference type="PANTHER" id="PTHR11727">
    <property type="entry name" value="DIMETHYLADENOSINE TRANSFERASE"/>
    <property type="match status" value="1"/>
</dbReference>
<evidence type="ECO:0000256" key="6">
    <source>
        <dbReference type="ARBA" id="ARBA00022884"/>
    </source>
</evidence>
<dbReference type="SUPFAM" id="SSF53335">
    <property type="entry name" value="S-adenosyl-L-methionine-dependent methyltransferases"/>
    <property type="match status" value="1"/>
</dbReference>